<dbReference type="PANTHER" id="PTHR30344:SF1">
    <property type="entry name" value="6-PHOSPHOGLUCONOLACTONASE"/>
    <property type="match status" value="1"/>
</dbReference>
<dbReference type="OrthoDB" id="9790815at2"/>
<evidence type="ECO:0000313" key="4">
    <source>
        <dbReference type="Proteomes" id="UP000184485"/>
    </source>
</evidence>
<dbReference type="Gene3D" id="2.130.10.10">
    <property type="entry name" value="YVTN repeat-like/Quinoprotein amine dehydrogenase"/>
    <property type="match status" value="1"/>
</dbReference>
<keyword evidence="4" id="KW-1185">Reference proteome</keyword>
<protein>
    <submittedName>
        <fullName evidence="3">6-phosphogluconolactonase, cycloisomerase 2 family</fullName>
    </submittedName>
</protein>
<dbReference type="GO" id="GO:0006006">
    <property type="term" value="P:glucose metabolic process"/>
    <property type="evidence" value="ECO:0007669"/>
    <property type="project" value="UniProtKB-KW"/>
</dbReference>
<evidence type="ECO:0000256" key="2">
    <source>
        <dbReference type="ARBA" id="ARBA00022526"/>
    </source>
</evidence>
<evidence type="ECO:0000256" key="1">
    <source>
        <dbReference type="ARBA" id="ARBA00005564"/>
    </source>
</evidence>
<name>A0A1M5NU95_9HYPH</name>
<dbReference type="RefSeq" id="WP_073058527.1">
    <property type="nucleotide sequence ID" value="NZ_FQUP01000010.1"/>
</dbReference>
<dbReference type="SUPFAM" id="SSF51004">
    <property type="entry name" value="C-terminal (heme d1) domain of cytochrome cd1-nitrite reductase"/>
    <property type="match status" value="1"/>
</dbReference>
<proteinExistence type="inferred from homology"/>
<dbReference type="EMBL" id="FQUP01000010">
    <property type="protein sequence ID" value="SHG93131.1"/>
    <property type="molecule type" value="Genomic_DNA"/>
</dbReference>
<dbReference type="GO" id="GO:0016853">
    <property type="term" value="F:isomerase activity"/>
    <property type="evidence" value="ECO:0007669"/>
    <property type="project" value="UniProtKB-KW"/>
</dbReference>
<accession>A0A1M5NU95</accession>
<dbReference type="Pfam" id="PF10282">
    <property type="entry name" value="Lactonase"/>
    <property type="match status" value="1"/>
</dbReference>
<dbReference type="Proteomes" id="UP000184485">
    <property type="component" value="Unassembled WGS sequence"/>
</dbReference>
<dbReference type="InterPro" id="IPR011048">
    <property type="entry name" value="Haem_d1_sf"/>
</dbReference>
<dbReference type="PANTHER" id="PTHR30344">
    <property type="entry name" value="6-PHOSPHOGLUCONOLACTONASE-RELATED"/>
    <property type="match status" value="1"/>
</dbReference>
<comment type="similarity">
    <text evidence="1">Belongs to the cycloisomerase 2 family.</text>
</comment>
<sequence length="345" mass="35664">MAEVSFGEGESLLVAARGRGPEHGLWRFVGGPGGWQGSQLATVGQLSSLCRHPTLPVVYGSGSVRGVILAWHVAGEAAAPIGEALSGDDPCFIAVDPSGRLLVAVNYGSSDLTLMPLAADGSFEGPPAKLLLEGGGPDPERQEAAHPHQALFHDGKLFVIDLGGDRIRSFTVDLDAPGAAVLKPVGDHHLPPGTGPRHGVFLPDGRLAVSGELASNLAVGFLEGPSNWTTAPGTLRAGPAKTRTNRNYPGDIQRSTDGAFVYLANRGHDTIAAFDVRGGLPKLVAEIDAGAAWPQHLLVHAGHLLVAGWDSARVMAVPLGVDSFAGSAEALFDCPGAGWLMLYSG</sequence>
<evidence type="ECO:0000313" key="3">
    <source>
        <dbReference type="EMBL" id="SHG93131.1"/>
    </source>
</evidence>
<reference evidence="3 4" key="1">
    <citation type="submission" date="2016-11" db="EMBL/GenBank/DDBJ databases">
        <authorList>
            <person name="Jaros S."/>
            <person name="Januszkiewicz K."/>
            <person name="Wedrychowicz H."/>
        </authorList>
    </citation>
    <scope>NUCLEOTIDE SEQUENCE [LARGE SCALE GENOMIC DNA]</scope>
    <source>
        <strain evidence="3 4">DSM 19436</strain>
    </source>
</reference>
<keyword evidence="2" id="KW-0119">Carbohydrate metabolism</keyword>
<keyword evidence="3" id="KW-0413">Isomerase</keyword>
<dbReference type="InterPro" id="IPR015943">
    <property type="entry name" value="WD40/YVTN_repeat-like_dom_sf"/>
</dbReference>
<gene>
    <name evidence="3" type="ORF">SAMN02745157_0012</name>
</gene>
<keyword evidence="2" id="KW-0313">Glucose metabolism</keyword>
<dbReference type="InterPro" id="IPR050282">
    <property type="entry name" value="Cycloisomerase_2"/>
</dbReference>
<dbReference type="STRING" id="1122133.SAMN02745157_0012"/>
<dbReference type="GO" id="GO:0017057">
    <property type="term" value="F:6-phosphogluconolactonase activity"/>
    <property type="evidence" value="ECO:0007669"/>
    <property type="project" value="TreeGrafter"/>
</dbReference>
<organism evidence="3 4">
    <name type="scientific">Kaistia soli DSM 19436</name>
    <dbReference type="NCBI Taxonomy" id="1122133"/>
    <lineage>
        <taxon>Bacteria</taxon>
        <taxon>Pseudomonadati</taxon>
        <taxon>Pseudomonadota</taxon>
        <taxon>Alphaproteobacteria</taxon>
        <taxon>Hyphomicrobiales</taxon>
        <taxon>Kaistiaceae</taxon>
        <taxon>Kaistia</taxon>
    </lineage>
</organism>
<dbReference type="AlphaFoldDB" id="A0A1M5NU95"/>
<dbReference type="InterPro" id="IPR019405">
    <property type="entry name" value="Lactonase_7-beta_prop"/>
</dbReference>